<keyword evidence="4" id="KW-1003">Cell membrane</keyword>
<dbReference type="CDD" id="cd03399">
    <property type="entry name" value="SPFH_flotillin"/>
    <property type="match status" value="1"/>
</dbReference>
<proteinExistence type="inferred from homology"/>
<evidence type="ECO:0000256" key="6">
    <source>
        <dbReference type="SAM" id="Coils"/>
    </source>
</evidence>
<dbReference type="RefSeq" id="WP_307272862.1">
    <property type="nucleotide sequence ID" value="NZ_JAUSVX010000004.1"/>
</dbReference>
<evidence type="ECO:0000256" key="2">
    <source>
        <dbReference type="ARBA" id="ARBA00004236"/>
    </source>
</evidence>
<dbReference type="InterPro" id="IPR036013">
    <property type="entry name" value="Band_7/SPFH_dom_sf"/>
</dbReference>
<dbReference type="Pfam" id="PF01145">
    <property type="entry name" value="Band_7"/>
    <property type="match status" value="1"/>
</dbReference>
<dbReference type="InterPro" id="IPR031905">
    <property type="entry name" value="Flotillin_C"/>
</dbReference>
<dbReference type="InterPro" id="IPR001107">
    <property type="entry name" value="Band_7"/>
</dbReference>
<feature type="transmembrane region" description="Helical" evidence="8">
    <location>
        <begin position="6"/>
        <end position="28"/>
    </location>
</feature>
<evidence type="ECO:0000256" key="1">
    <source>
        <dbReference type="ARBA" id="ARBA00004167"/>
    </source>
</evidence>
<dbReference type="Proteomes" id="UP001242480">
    <property type="component" value="Unassembled WGS sequence"/>
</dbReference>
<comment type="caution">
    <text evidence="10">The sequence shown here is derived from an EMBL/GenBank/DDBJ whole genome shotgun (WGS) entry which is preliminary data.</text>
</comment>
<sequence>MIMDMLVPAAIGLVVILGIGFVLTTLYTRSSRDRAYVRTGLGGQKVVLDGGSVVLPVFHSTAWVNLKTLRLEVRRGEGEALITKDRMRVDIGAEFYVRVKPDTASIALAAQTLGDRTNDANELRVLIEAKFVDALRSVAATMVLNDLQEKRMDFVKAVQEAVAADLQSNGLELESVSLTRLDQTDIKHFNANNYFDAEGLATLTRITEARKKERNDVVRDTEVAIATKDLEAQQQKLTIERNSKEAELSQQRDIVNKTAETRAQAAQKEAEARRAEEEARIATDQAVAERLAKAEEAKQTANVATTRAIQQRKTEAERDVQIVSQESAIAVSNKSREESEANALAQEARAKAVAAQERVTTAQAVEVAEREKQIAVIAAQKQAETEAVAVKVQAAADKQAAIDKGEAITTLAHAEAEAAKTRAQGVREMGQAEAAREQALNEARNKLSQEIIEYELTRERIRVIPLALAEAVKPLEKISDIRIFDAGGFMGGKANGQVGAGSFGDGLVGQLLAYRANAPLLDKILAEAGFTGADPMQAMTNALRQPNGPAAAPGASGPDKKV</sequence>
<comment type="similarity">
    <text evidence="3">Belongs to the band 7/mec-2 family. Flotillin subfamily.</text>
</comment>
<protein>
    <submittedName>
        <fullName evidence="10">Membrane protein YqiK</fullName>
    </submittedName>
</protein>
<evidence type="ECO:0000256" key="5">
    <source>
        <dbReference type="ARBA" id="ARBA00023136"/>
    </source>
</evidence>
<dbReference type="PANTHER" id="PTHR13806:SF31">
    <property type="entry name" value="FLOTILLIN-LIKE PROTEIN 1-RELATED"/>
    <property type="match status" value="1"/>
</dbReference>
<feature type="coiled-coil region" evidence="6">
    <location>
        <begin position="429"/>
        <end position="460"/>
    </location>
</feature>
<dbReference type="Pfam" id="PF15975">
    <property type="entry name" value="Flot"/>
    <property type="match status" value="1"/>
</dbReference>
<gene>
    <name evidence="10" type="ORF">QO011_002812</name>
</gene>
<feature type="region of interest" description="Disordered" evidence="7">
    <location>
        <begin position="541"/>
        <end position="562"/>
    </location>
</feature>
<dbReference type="InterPro" id="IPR027705">
    <property type="entry name" value="Flotillin_fam"/>
</dbReference>
<dbReference type="EMBL" id="JAUSVX010000004">
    <property type="protein sequence ID" value="MDQ0469796.1"/>
    <property type="molecule type" value="Genomic_DNA"/>
</dbReference>
<feature type="coiled-coil region" evidence="6">
    <location>
        <begin position="227"/>
        <end position="285"/>
    </location>
</feature>
<dbReference type="SMART" id="SM00244">
    <property type="entry name" value="PHB"/>
    <property type="match status" value="1"/>
</dbReference>
<keyword evidence="11" id="KW-1185">Reference proteome</keyword>
<keyword evidence="6" id="KW-0175">Coiled coil</keyword>
<name>A0ABU0J6A3_9HYPH</name>
<keyword evidence="8" id="KW-1133">Transmembrane helix</keyword>
<keyword evidence="5 8" id="KW-0472">Membrane</keyword>
<dbReference type="SUPFAM" id="SSF117892">
    <property type="entry name" value="Band 7/SPFH domain"/>
    <property type="match status" value="1"/>
</dbReference>
<evidence type="ECO:0000256" key="7">
    <source>
        <dbReference type="SAM" id="MobiDB-lite"/>
    </source>
</evidence>
<evidence type="ECO:0000313" key="11">
    <source>
        <dbReference type="Proteomes" id="UP001242480"/>
    </source>
</evidence>
<reference evidence="10 11" key="1">
    <citation type="submission" date="2023-07" db="EMBL/GenBank/DDBJ databases">
        <title>Genomic Encyclopedia of Type Strains, Phase IV (KMG-IV): sequencing the most valuable type-strain genomes for metagenomic binning, comparative biology and taxonomic classification.</title>
        <authorList>
            <person name="Goeker M."/>
        </authorList>
    </citation>
    <scope>NUCLEOTIDE SEQUENCE [LARGE SCALE GENOMIC DNA]</scope>
    <source>
        <strain evidence="10 11">DSM 19619</strain>
    </source>
</reference>
<keyword evidence="8" id="KW-0812">Transmembrane</keyword>
<organism evidence="10 11">
    <name type="scientific">Labrys wisconsinensis</name>
    <dbReference type="NCBI Taxonomy" id="425677"/>
    <lineage>
        <taxon>Bacteria</taxon>
        <taxon>Pseudomonadati</taxon>
        <taxon>Pseudomonadota</taxon>
        <taxon>Alphaproteobacteria</taxon>
        <taxon>Hyphomicrobiales</taxon>
        <taxon>Xanthobacteraceae</taxon>
        <taxon>Labrys</taxon>
    </lineage>
</organism>
<dbReference type="Gene3D" id="3.30.479.30">
    <property type="entry name" value="Band 7 domain"/>
    <property type="match status" value="1"/>
</dbReference>
<dbReference type="PANTHER" id="PTHR13806">
    <property type="entry name" value="FLOTILLIN-RELATED"/>
    <property type="match status" value="1"/>
</dbReference>
<evidence type="ECO:0000256" key="8">
    <source>
        <dbReference type="SAM" id="Phobius"/>
    </source>
</evidence>
<evidence type="ECO:0000313" key="10">
    <source>
        <dbReference type="EMBL" id="MDQ0469796.1"/>
    </source>
</evidence>
<comment type="subcellular location">
    <subcellularLocation>
        <location evidence="2">Cell membrane</location>
    </subcellularLocation>
    <subcellularLocation>
        <location evidence="1">Membrane</location>
        <topology evidence="1">Single-pass membrane protein</topology>
    </subcellularLocation>
</comment>
<feature type="compositionally biased region" description="Low complexity" evidence="7">
    <location>
        <begin position="546"/>
        <end position="562"/>
    </location>
</feature>
<evidence type="ECO:0000256" key="4">
    <source>
        <dbReference type="ARBA" id="ARBA00022475"/>
    </source>
</evidence>
<evidence type="ECO:0000259" key="9">
    <source>
        <dbReference type="SMART" id="SM00244"/>
    </source>
</evidence>
<evidence type="ECO:0000256" key="3">
    <source>
        <dbReference type="ARBA" id="ARBA00007161"/>
    </source>
</evidence>
<accession>A0ABU0J6A3</accession>
<feature type="domain" description="Band 7" evidence="9">
    <location>
        <begin position="24"/>
        <end position="193"/>
    </location>
</feature>